<dbReference type="Gene3D" id="3.40.50.1010">
    <property type="entry name" value="5'-nuclease"/>
    <property type="match status" value="1"/>
</dbReference>
<protein>
    <recommendedName>
        <fullName evidence="3">NYN domain-containing protein</fullName>
    </recommendedName>
</protein>
<proteinExistence type="predicted"/>
<gene>
    <name evidence="1" type="ORF">BKA15_005563</name>
</gene>
<name>A0A7Y9LBW2_9ACTN</name>
<evidence type="ECO:0008006" key="3">
    <source>
        <dbReference type="Google" id="ProtNLM"/>
    </source>
</evidence>
<evidence type="ECO:0000313" key="1">
    <source>
        <dbReference type="EMBL" id="NYE74234.1"/>
    </source>
</evidence>
<dbReference type="Proteomes" id="UP000569914">
    <property type="component" value="Unassembled WGS sequence"/>
</dbReference>
<dbReference type="CDD" id="cd18722">
    <property type="entry name" value="PIN_NicB-like"/>
    <property type="match status" value="1"/>
</dbReference>
<comment type="caution">
    <text evidence="1">The sequence shown here is derived from an EMBL/GenBank/DDBJ whole genome shotgun (WGS) entry which is preliminary data.</text>
</comment>
<organism evidence="1 2">
    <name type="scientific">Microlunatus parietis</name>
    <dbReference type="NCBI Taxonomy" id="682979"/>
    <lineage>
        <taxon>Bacteria</taxon>
        <taxon>Bacillati</taxon>
        <taxon>Actinomycetota</taxon>
        <taxon>Actinomycetes</taxon>
        <taxon>Propionibacteriales</taxon>
        <taxon>Propionibacteriaceae</taxon>
        <taxon>Microlunatus</taxon>
    </lineage>
</organism>
<reference evidence="1 2" key="1">
    <citation type="submission" date="2020-07" db="EMBL/GenBank/DDBJ databases">
        <title>Sequencing the genomes of 1000 actinobacteria strains.</title>
        <authorList>
            <person name="Klenk H.-P."/>
        </authorList>
    </citation>
    <scope>NUCLEOTIDE SEQUENCE [LARGE SCALE GENOMIC DNA]</scope>
    <source>
        <strain evidence="1 2">DSM 22083</strain>
    </source>
</reference>
<dbReference type="EMBL" id="JACCBU010000001">
    <property type="protein sequence ID" value="NYE74234.1"/>
    <property type="molecule type" value="Genomic_DNA"/>
</dbReference>
<sequence>MLHDHDIVGIRYCTARVKELPDNPGVAARQEAYLAALRSVPGLSIHYGKFRADKKYARLVNPPPPPDPPTVLVHKFEEKGSDVNLATLMLVDAFDQACDASVLVSNDSDLVLPLSLLGSRFGQTIGLVNPWDAPPNRELLATRPTIIRRIRDGLLAASQFDSPLIVGNRTLHRPAAWPAPPRPVGT</sequence>
<accession>A0A7Y9LBW2</accession>
<evidence type="ECO:0000313" key="2">
    <source>
        <dbReference type="Proteomes" id="UP000569914"/>
    </source>
</evidence>
<keyword evidence="2" id="KW-1185">Reference proteome</keyword>
<dbReference type="AlphaFoldDB" id="A0A7Y9LBW2"/>